<dbReference type="InterPro" id="IPR036709">
    <property type="entry name" value="Autotransporte_beta_dom_sf"/>
</dbReference>
<comment type="caution">
    <text evidence="4">The sequence shown here is derived from an EMBL/GenBank/DDBJ whole genome shotgun (WGS) entry which is preliminary data.</text>
</comment>
<sequence length="852" mass="92450">MKPSQIKLSLLAMLISSATVNAAILPNGEIAPSENNTGPNYTGPTSYTDIFQNLPYLNLLSDGSVELKSPISGDVSTIMKKRQSNYLAEDSGGDFDLTIDTNGYNKLGMFRGNLLSSGDPANPYKAIFNVGVNADDNTAFLYLYQNYANNAEIYNSANGASIIIDNTAENATLHADSTSTGFMYIYNNIVTGADIQNNSENSTFHIINNDANNASIANSGTMIVDGNLIDAVNFKNGSTGNIKLDNNTANGATFDNSGYISMNNNTANNAIINNSKNIDFKDNNVEYTKFYNTSSGVMNFIGNSTNNGYFENSGLIVLDNNQGLNAEFNNSSSGKIYFNDNTISGSTINNDGYMHAKGNTAGSLNVINNGVIELYNNNFQNTEFTNNSEINIKDNLSLGGNSNVENTSFGNIYLNSDNSTPVKLTINGNLNNDGNIYLSDLSTSAKTQGNQVNVSGDLNGNGNYYIKTIVSDGIGDSINVGGSVNGNNILYINDTGVDPKNKSLKVVTAGKNGTGDFILNGDTVDVGTYRYVLEKNGNNWSLVNPNATLSTAANAAIGMQSAISNMWDIELGTLMNRLGDLRLNSDSAGFWIKENYKRMHVSPNSSRSYTQKYNSLQLGADKPFDFNGGTFHVGGFLGFSNSSLDFKENNSTGQVKSRSFGVYGTTLLDSGLYIDTLLKFSRIEADNSFNNNAGYQVKSGNYTSNSWGASVELGKRFTVVDDWFVEPQFQFSAYHTESSNYKLTNGMEVHNNSNNTASARIGGIAGTKFEFNDISISPYVGFSHIQNLNGDNEAYINSDKLDVDNTLTRQRYTIGANLNIYKNSSVYLDMNYEHGSKIEQPYGINIGYRFSF</sequence>
<dbReference type="EMBL" id="RBWY01000001">
    <property type="protein sequence ID" value="RKS87436.1"/>
    <property type="molecule type" value="Genomic_DNA"/>
</dbReference>
<dbReference type="RefSeq" id="WP_121144332.1">
    <property type="nucleotide sequence ID" value="NZ_RBWY01000001.1"/>
</dbReference>
<dbReference type="Gene3D" id="2.160.20.20">
    <property type="match status" value="1"/>
</dbReference>
<dbReference type="SUPFAM" id="SSF103515">
    <property type="entry name" value="Autotransporter"/>
    <property type="match status" value="1"/>
</dbReference>
<gene>
    <name evidence="4" type="ORF">DES39_0666</name>
</gene>
<dbReference type="PANTHER" id="PTHR35037:SF7">
    <property type="entry name" value="AUTOTRANSPORTER"/>
    <property type="match status" value="1"/>
</dbReference>
<feature type="signal peptide" evidence="2">
    <location>
        <begin position="1"/>
        <end position="22"/>
    </location>
</feature>
<protein>
    <submittedName>
        <fullName evidence="4">Outer membrane autotransporter protein</fullName>
    </submittedName>
</protein>
<dbReference type="Pfam" id="PF03797">
    <property type="entry name" value="Autotransporter"/>
    <property type="match status" value="1"/>
</dbReference>
<dbReference type="InterPro" id="IPR012332">
    <property type="entry name" value="Autotransporter_pectin_lyase_C"/>
</dbReference>
<reference evidence="4 5" key="1">
    <citation type="submission" date="2018-10" db="EMBL/GenBank/DDBJ databases">
        <title>Genomic Encyclopedia of Type Strains, Phase IV (KMG-IV): sequencing the most valuable type-strain genomes for metagenomic binning, comparative biology and taxonomic classification.</title>
        <authorList>
            <person name="Goeker M."/>
        </authorList>
    </citation>
    <scope>NUCLEOTIDE SEQUENCE [LARGE SCALE GENOMIC DNA]</scope>
    <source>
        <strain evidence="4 5">DSM 22228</strain>
    </source>
</reference>
<dbReference type="SMART" id="SM00869">
    <property type="entry name" value="Autotransporter"/>
    <property type="match status" value="1"/>
</dbReference>
<dbReference type="InterPro" id="IPR003991">
    <property type="entry name" value="Pertactin_virulence_factor"/>
</dbReference>
<dbReference type="InterPro" id="IPR005546">
    <property type="entry name" value="Autotransporte_beta"/>
</dbReference>
<accession>A0A495RJU9</accession>
<proteinExistence type="predicted"/>
<dbReference type="PRINTS" id="PR01484">
    <property type="entry name" value="PRTACTNFAMLY"/>
</dbReference>
<keyword evidence="1 2" id="KW-0732">Signal</keyword>
<evidence type="ECO:0000259" key="3">
    <source>
        <dbReference type="PROSITE" id="PS51208"/>
    </source>
</evidence>
<evidence type="ECO:0000313" key="4">
    <source>
        <dbReference type="EMBL" id="RKS87436.1"/>
    </source>
</evidence>
<dbReference type="GO" id="GO:0019867">
    <property type="term" value="C:outer membrane"/>
    <property type="evidence" value="ECO:0007669"/>
    <property type="project" value="InterPro"/>
</dbReference>
<dbReference type="OrthoDB" id="6053567at2"/>
<dbReference type="SUPFAM" id="SSF51126">
    <property type="entry name" value="Pectin lyase-like"/>
    <property type="match status" value="1"/>
</dbReference>
<feature type="chain" id="PRO_5019717924" evidence="2">
    <location>
        <begin position="23"/>
        <end position="852"/>
    </location>
</feature>
<name>A0A495RJU9_9GAMM</name>
<evidence type="ECO:0000313" key="5">
    <source>
        <dbReference type="Proteomes" id="UP000278542"/>
    </source>
</evidence>
<dbReference type="Proteomes" id="UP000278542">
    <property type="component" value="Unassembled WGS sequence"/>
</dbReference>
<dbReference type="InterPro" id="IPR006315">
    <property type="entry name" value="OM_autotransptr_brl_dom"/>
</dbReference>
<evidence type="ECO:0000256" key="1">
    <source>
        <dbReference type="ARBA" id="ARBA00022729"/>
    </source>
</evidence>
<dbReference type="InterPro" id="IPR011050">
    <property type="entry name" value="Pectin_lyase_fold/virulence"/>
</dbReference>
<dbReference type="NCBIfam" id="TIGR01414">
    <property type="entry name" value="autotrans_barl"/>
    <property type="match status" value="1"/>
</dbReference>
<evidence type="ECO:0000256" key="2">
    <source>
        <dbReference type="SAM" id="SignalP"/>
    </source>
</evidence>
<dbReference type="InterPro" id="IPR051551">
    <property type="entry name" value="Autotransporter_adhesion"/>
</dbReference>
<dbReference type="Gene3D" id="2.40.128.130">
    <property type="entry name" value="Autotransporter beta-domain"/>
    <property type="match status" value="1"/>
</dbReference>
<organism evidence="4 5">
    <name type="scientific">Orbus hercynius</name>
    <dbReference type="NCBI Taxonomy" id="593135"/>
    <lineage>
        <taxon>Bacteria</taxon>
        <taxon>Pseudomonadati</taxon>
        <taxon>Pseudomonadota</taxon>
        <taxon>Gammaproteobacteria</taxon>
        <taxon>Orbales</taxon>
        <taxon>Orbaceae</taxon>
        <taxon>Orbus</taxon>
    </lineage>
</organism>
<dbReference type="InterPro" id="IPR004899">
    <property type="entry name" value="Pertactin_central"/>
</dbReference>
<keyword evidence="5" id="KW-1185">Reference proteome</keyword>
<dbReference type="PROSITE" id="PS51208">
    <property type="entry name" value="AUTOTRANSPORTER"/>
    <property type="match status" value="1"/>
</dbReference>
<dbReference type="AlphaFoldDB" id="A0A495RJU9"/>
<dbReference type="Pfam" id="PF03212">
    <property type="entry name" value="Pertactin"/>
    <property type="match status" value="1"/>
</dbReference>
<dbReference type="PANTHER" id="PTHR35037">
    <property type="entry name" value="C-TERMINAL REGION OF AIDA-LIKE PROTEIN"/>
    <property type="match status" value="1"/>
</dbReference>
<feature type="domain" description="Autotransporter" evidence="3">
    <location>
        <begin position="583"/>
        <end position="852"/>
    </location>
</feature>